<protein>
    <submittedName>
        <fullName evidence="1">Uncharacterized protein</fullName>
    </submittedName>
</protein>
<gene>
    <name evidence="1" type="ORF">RFI_24804</name>
</gene>
<keyword evidence="2" id="KW-1185">Reference proteome</keyword>
<organism evidence="1 2">
    <name type="scientific">Reticulomyxa filosa</name>
    <dbReference type="NCBI Taxonomy" id="46433"/>
    <lineage>
        <taxon>Eukaryota</taxon>
        <taxon>Sar</taxon>
        <taxon>Rhizaria</taxon>
        <taxon>Retaria</taxon>
        <taxon>Foraminifera</taxon>
        <taxon>Monothalamids</taxon>
        <taxon>Reticulomyxidae</taxon>
        <taxon>Reticulomyxa</taxon>
    </lineage>
</organism>
<sequence>MASTTETAKEPELNIEKLVKQMKGQASQNNHRAVIRSCNKLLSTLLKDKEKEAKKSEEKKGEDLVLEVVRNKCIAQLHLNLNVECEKSIVSELKDWKHHLVLYHCYSLYKQNKNREAMEIFADVKNTHSLQTKQLSSNEKEGLDHLHYQF</sequence>
<feature type="non-terminal residue" evidence="1">
    <location>
        <position position="150"/>
    </location>
</feature>
<evidence type="ECO:0000313" key="2">
    <source>
        <dbReference type="Proteomes" id="UP000023152"/>
    </source>
</evidence>
<comment type="caution">
    <text evidence="1">The sequence shown here is derived from an EMBL/GenBank/DDBJ whole genome shotgun (WGS) entry which is preliminary data.</text>
</comment>
<dbReference type="Proteomes" id="UP000023152">
    <property type="component" value="Unassembled WGS sequence"/>
</dbReference>
<dbReference type="AlphaFoldDB" id="X6MHM2"/>
<accession>X6MHM2</accession>
<evidence type="ECO:0000313" key="1">
    <source>
        <dbReference type="EMBL" id="ETO12570.1"/>
    </source>
</evidence>
<dbReference type="EMBL" id="ASPP01021278">
    <property type="protein sequence ID" value="ETO12570.1"/>
    <property type="molecule type" value="Genomic_DNA"/>
</dbReference>
<name>X6MHM2_RETFI</name>
<reference evidence="1 2" key="1">
    <citation type="journal article" date="2013" name="Curr. Biol.">
        <title>The Genome of the Foraminiferan Reticulomyxa filosa.</title>
        <authorList>
            <person name="Glockner G."/>
            <person name="Hulsmann N."/>
            <person name="Schleicher M."/>
            <person name="Noegel A.A."/>
            <person name="Eichinger L."/>
            <person name="Gallinger C."/>
            <person name="Pawlowski J."/>
            <person name="Sierra R."/>
            <person name="Euteneuer U."/>
            <person name="Pillet L."/>
            <person name="Moustafa A."/>
            <person name="Platzer M."/>
            <person name="Groth M."/>
            <person name="Szafranski K."/>
            <person name="Schliwa M."/>
        </authorList>
    </citation>
    <scope>NUCLEOTIDE SEQUENCE [LARGE SCALE GENOMIC DNA]</scope>
</reference>
<proteinExistence type="predicted"/>